<dbReference type="AlphaFoldDB" id="A0A427UJ40"/>
<organism evidence="1 2">
    <name type="scientific">Acinetobacter johnsonii</name>
    <dbReference type="NCBI Taxonomy" id="40214"/>
    <lineage>
        <taxon>Bacteria</taxon>
        <taxon>Pseudomonadati</taxon>
        <taxon>Pseudomonadota</taxon>
        <taxon>Gammaproteobacteria</taxon>
        <taxon>Moraxellales</taxon>
        <taxon>Moraxellaceae</taxon>
        <taxon>Acinetobacter</taxon>
    </lineage>
</organism>
<proteinExistence type="predicted"/>
<dbReference type="RefSeq" id="WP_125275084.1">
    <property type="nucleotide sequence ID" value="NZ_RHXE01000091.1"/>
</dbReference>
<dbReference type="EMBL" id="RHXE01000091">
    <property type="protein sequence ID" value="RSE16161.1"/>
    <property type="molecule type" value="Genomic_DNA"/>
</dbReference>
<dbReference type="Proteomes" id="UP000277537">
    <property type="component" value="Unassembled WGS sequence"/>
</dbReference>
<sequence length="210" mass="24630">MKDLQKIYTDKVNEALLRLQKCESLIESYFEIKDLLDLESSILHLRKALEIFALASIAPNKIKYQEYRAQADKNPDYTKDYKASSILKALSGINSDFYPIPLLPTEKLENGTWHFDRKTGKFFDKNQFIKLYDRLGKYLHADNPWGNNKEWEDFALVVRDGISSIRDLFKLYFTVIRTPEFTGVWVLETRENVVQFLVAESHGEFIVENY</sequence>
<protein>
    <submittedName>
        <fullName evidence="1">Uncharacterized protein</fullName>
    </submittedName>
</protein>
<evidence type="ECO:0000313" key="2">
    <source>
        <dbReference type="Proteomes" id="UP000277537"/>
    </source>
</evidence>
<gene>
    <name evidence="1" type="ORF">EGT73_18250</name>
</gene>
<reference evidence="1 2" key="1">
    <citation type="submission" date="2018-10" db="EMBL/GenBank/DDBJ databases">
        <title>Transmission dynamics of multidrug resistant bacteria on intensive care unit surfaces.</title>
        <authorList>
            <person name="D'Souza A.W."/>
            <person name="Potter R.F."/>
            <person name="Wallace M."/>
            <person name="Shupe A."/>
            <person name="Patel S."/>
            <person name="Sun S."/>
            <person name="Gul D."/>
            <person name="Kwon J.H."/>
            <person name="Andleeb S."/>
            <person name="Burnham C.-A.D."/>
            <person name="Dantas G."/>
        </authorList>
    </citation>
    <scope>NUCLEOTIDE SEQUENCE [LARGE SCALE GENOMIC DNA]</scope>
    <source>
        <strain evidence="1 2">AJ_385</strain>
    </source>
</reference>
<evidence type="ECO:0000313" key="1">
    <source>
        <dbReference type="EMBL" id="RSE16161.1"/>
    </source>
</evidence>
<comment type="caution">
    <text evidence="1">The sequence shown here is derived from an EMBL/GenBank/DDBJ whole genome shotgun (WGS) entry which is preliminary data.</text>
</comment>
<name>A0A427UJ40_ACIJO</name>
<accession>A0A427UJ40</accession>